<reference evidence="1 2" key="1">
    <citation type="journal article" date="2005" name="PLoS Biol.">
        <title>The genomes of Oryza sativa: a history of duplications.</title>
        <authorList>
            <person name="Yu J."/>
            <person name="Wang J."/>
            <person name="Lin W."/>
            <person name="Li S."/>
            <person name="Li H."/>
            <person name="Zhou J."/>
            <person name="Ni P."/>
            <person name="Dong W."/>
            <person name="Hu S."/>
            <person name="Zeng C."/>
            <person name="Zhang J."/>
            <person name="Zhang Y."/>
            <person name="Li R."/>
            <person name="Xu Z."/>
            <person name="Li S."/>
            <person name="Li X."/>
            <person name="Zheng H."/>
            <person name="Cong L."/>
            <person name="Lin L."/>
            <person name="Yin J."/>
            <person name="Geng J."/>
            <person name="Li G."/>
            <person name="Shi J."/>
            <person name="Liu J."/>
            <person name="Lv H."/>
            <person name="Li J."/>
            <person name="Wang J."/>
            <person name="Deng Y."/>
            <person name="Ran L."/>
            <person name="Shi X."/>
            <person name="Wang X."/>
            <person name="Wu Q."/>
            <person name="Li C."/>
            <person name="Ren X."/>
            <person name="Wang J."/>
            <person name="Wang X."/>
            <person name="Li D."/>
            <person name="Liu D."/>
            <person name="Zhang X."/>
            <person name="Ji Z."/>
            <person name="Zhao W."/>
            <person name="Sun Y."/>
            <person name="Zhang Z."/>
            <person name="Bao J."/>
            <person name="Han Y."/>
            <person name="Dong L."/>
            <person name="Ji J."/>
            <person name="Chen P."/>
            <person name="Wu S."/>
            <person name="Liu J."/>
            <person name="Xiao Y."/>
            <person name="Bu D."/>
            <person name="Tan J."/>
            <person name="Yang L."/>
            <person name="Ye C."/>
            <person name="Zhang J."/>
            <person name="Xu J."/>
            <person name="Zhou Y."/>
            <person name="Yu Y."/>
            <person name="Zhang B."/>
            <person name="Zhuang S."/>
            <person name="Wei H."/>
            <person name="Liu B."/>
            <person name="Lei M."/>
            <person name="Yu H."/>
            <person name="Li Y."/>
            <person name="Xu H."/>
            <person name="Wei S."/>
            <person name="He X."/>
            <person name="Fang L."/>
            <person name="Zhang Z."/>
            <person name="Zhang Y."/>
            <person name="Huang X."/>
            <person name="Su Z."/>
            <person name="Tong W."/>
            <person name="Li J."/>
            <person name="Tong Z."/>
            <person name="Li S."/>
            <person name="Ye J."/>
            <person name="Wang L."/>
            <person name="Fang L."/>
            <person name="Lei T."/>
            <person name="Chen C."/>
            <person name="Chen H."/>
            <person name="Xu Z."/>
            <person name="Li H."/>
            <person name="Huang H."/>
            <person name="Zhang F."/>
            <person name="Xu H."/>
            <person name="Li N."/>
            <person name="Zhao C."/>
            <person name="Li S."/>
            <person name="Dong L."/>
            <person name="Huang Y."/>
            <person name="Li L."/>
            <person name="Xi Y."/>
            <person name="Qi Q."/>
            <person name="Li W."/>
            <person name="Zhang B."/>
            <person name="Hu W."/>
            <person name="Zhang Y."/>
            <person name="Tian X."/>
            <person name="Jiao Y."/>
            <person name="Liang X."/>
            <person name="Jin J."/>
            <person name="Gao L."/>
            <person name="Zheng W."/>
            <person name="Hao B."/>
            <person name="Liu S."/>
            <person name="Wang W."/>
            <person name="Yuan L."/>
            <person name="Cao M."/>
            <person name="McDermott J."/>
            <person name="Samudrala R."/>
            <person name="Wang J."/>
            <person name="Wong G.K."/>
            <person name="Yang H."/>
        </authorList>
    </citation>
    <scope>NUCLEOTIDE SEQUENCE [LARGE SCALE GENOMIC DNA]</scope>
    <source>
        <strain evidence="2">cv. 93-11</strain>
    </source>
</reference>
<sequence>METWWRRPQVAVSAVVVETSVGVVTAGGSQRQPPDPVTVMALLVKEAGTGEVNTFGVVIWDGDDVIDVFLGDWELLDASARFFGSWKHLRCRLGTPQPAPIFVIGVSLQPKPMTELIYVAFVVPVGKPAPKEVSQLAPFRGSVLVRTASRQP</sequence>
<dbReference type="Gramene" id="BGIOSGA022955-TA">
    <property type="protein sequence ID" value="BGIOSGA022955-PA"/>
    <property type="gene ID" value="BGIOSGA022955"/>
</dbReference>
<dbReference type="EMBL" id="CM000131">
    <property type="protein sequence ID" value="EEC80661.1"/>
    <property type="molecule type" value="Genomic_DNA"/>
</dbReference>
<accession>B8B2T1</accession>
<keyword evidence="2" id="KW-1185">Reference proteome</keyword>
<organism evidence="1 2">
    <name type="scientific">Oryza sativa subsp. indica</name>
    <name type="common">Rice</name>
    <dbReference type="NCBI Taxonomy" id="39946"/>
    <lineage>
        <taxon>Eukaryota</taxon>
        <taxon>Viridiplantae</taxon>
        <taxon>Streptophyta</taxon>
        <taxon>Embryophyta</taxon>
        <taxon>Tracheophyta</taxon>
        <taxon>Spermatophyta</taxon>
        <taxon>Magnoliopsida</taxon>
        <taxon>Liliopsida</taxon>
        <taxon>Poales</taxon>
        <taxon>Poaceae</taxon>
        <taxon>BOP clade</taxon>
        <taxon>Oryzoideae</taxon>
        <taxon>Oryzeae</taxon>
        <taxon>Oryzinae</taxon>
        <taxon>Oryza</taxon>
        <taxon>Oryza sativa</taxon>
    </lineage>
</organism>
<protein>
    <submittedName>
        <fullName evidence="1">Uncharacterized protein</fullName>
    </submittedName>
</protein>
<dbReference type="Proteomes" id="UP000007015">
    <property type="component" value="Chromosome 6"/>
</dbReference>
<proteinExistence type="predicted"/>
<evidence type="ECO:0000313" key="2">
    <source>
        <dbReference type="Proteomes" id="UP000007015"/>
    </source>
</evidence>
<dbReference type="HOGENOM" id="CLU_1725322_0_0_1"/>
<dbReference type="AlphaFoldDB" id="B8B2T1"/>
<gene>
    <name evidence="1" type="ORF">OsI_23063</name>
</gene>
<evidence type="ECO:0000313" key="1">
    <source>
        <dbReference type="EMBL" id="EEC80661.1"/>
    </source>
</evidence>
<name>B8B2T1_ORYSI</name>